<dbReference type="CDD" id="cd00833">
    <property type="entry name" value="PKS"/>
    <property type="match status" value="2"/>
</dbReference>
<dbReference type="InterPro" id="IPR049900">
    <property type="entry name" value="PKS_mFAS_DH"/>
</dbReference>
<dbReference type="Pfam" id="PF02801">
    <property type="entry name" value="Ketoacyl-synt_C"/>
    <property type="match status" value="2"/>
</dbReference>
<dbReference type="Pfam" id="PF00550">
    <property type="entry name" value="PP-binding"/>
    <property type="match status" value="2"/>
</dbReference>
<dbReference type="GO" id="GO:0004315">
    <property type="term" value="F:3-oxoacyl-[acyl-carrier-protein] synthase activity"/>
    <property type="evidence" value="ECO:0007669"/>
    <property type="project" value="InterPro"/>
</dbReference>
<dbReference type="Pfam" id="PF14765">
    <property type="entry name" value="PS-DH"/>
    <property type="match status" value="1"/>
</dbReference>
<feature type="domain" description="Ketosynthase family 3 (KS3)" evidence="11">
    <location>
        <begin position="33"/>
        <end position="454"/>
    </location>
</feature>
<dbReference type="InterPro" id="IPR020802">
    <property type="entry name" value="TesA-like"/>
</dbReference>
<dbReference type="InterPro" id="IPR009081">
    <property type="entry name" value="PP-bd_ACP"/>
</dbReference>
<dbReference type="PROSITE" id="PS52019">
    <property type="entry name" value="PKS_MFAS_DH"/>
    <property type="match status" value="1"/>
</dbReference>
<dbReference type="Pfam" id="PF22953">
    <property type="entry name" value="SpnB_Rossmann"/>
    <property type="match status" value="1"/>
</dbReference>
<dbReference type="Gene3D" id="6.10.140.1830">
    <property type="match status" value="1"/>
</dbReference>
<dbReference type="InterPro" id="IPR016039">
    <property type="entry name" value="Thiolase-like"/>
</dbReference>
<dbReference type="SUPFAM" id="SSF47336">
    <property type="entry name" value="ACP-like"/>
    <property type="match status" value="2"/>
</dbReference>
<dbReference type="InterPro" id="IPR006162">
    <property type="entry name" value="Ppantetheine_attach_site"/>
</dbReference>
<keyword evidence="4" id="KW-0597">Phosphoprotein</keyword>
<feature type="region of interest" description="C-terminal hotdog fold" evidence="9">
    <location>
        <begin position="2546"/>
        <end position="2682"/>
    </location>
</feature>
<feature type="domain" description="Ketosynthase family 3 (KS3)" evidence="11">
    <location>
        <begin position="1555"/>
        <end position="1962"/>
    </location>
</feature>
<keyword evidence="3" id="KW-0596">Phosphopantetheine</keyword>
<sequence>MADEEKLVEYLKWVTADLHQTRRRLEEAESGRHEPVAIVGMACRFPSGVHSPEQLWNLVASGDDAISGFPTDRGWDAAVLGGDGRGRSVTGEGGFLHDAADFDAGFFGISPREALAMDPQQRLLLEVSWEAIERTGIDPLSLRGSQTGVFVGTNGQDYVRLVAEAREDMDGHGGTGLAASVISGRLSYVLGLVGPAVTVDTACSSSLVSLHLAAHALRSGECSLALAGGVTVMATPASFAGFSIQGGLAPDGRCKPFAEAADGTSWSEGVGVLMVERLSDAIRNGHEILAVVRGSAVNQDGASNGLTAPNGPSQQRVIRQALASAGLSPADVDAVEAHGTGTTLGDPIEAQALLATYGQDREQPLYLGSVKSNLGHTQAAAGAAGLIKTVMAMRHGVLPRTLHVDTPSSHVDWTEGAAELLTADTEWPRTDRPRRAGVSSFGISGTNAHVILEQHTPDEPEAAGGLAPVPGAVPWPVAGRTEAALAAQVESVKRFAAQNPKCSPLDVGFSLATARSAFEHRAVLLASDEGLLEVARGEAGEAPVAVVFSGQGAQRLGMGRGLYDRFPAFAEALDAVLAEFSPPPSTASESPTGPRPERLRDVIWGEDADLLDRTGHAQPALFAVDVALFRLVESLGVRPRFVAGHSIGEVAAAHVAGVLSLPDACRLVAARARLMQALPAGGAMVAVEATEDEVRPLLTDQVSIAAVNGPSSLVVSGEEDAVAEVTAHLTGRRTSRLAVSHAFHSPLMDPMLEEFRSVVARLTFHQPEIDIVSNLTGALATPDELRSPDYWVRHVRETVRFADGVRALAAAGAGVLLELGPDGVLAPLMRESVPERIAVVPLLRKDRDEESAAVTGLARLHVAGAGVDWRAFFAGTGAHRTDLPTYAFQRERYWPEAAGSVPLSGAADGADAEFWAAVEREDLPSLAARLDIDTDALGGVVPALSAWRAKRRARSLADSLRFRESWQPLRGASAAALPGVWLVALPHDGSETDTPWVRSVLDGLGPDVVPVTMEKRPDRSELAQKLGELKAGGTRIAGVVSLLAANEARRWSSVPVGLVDTAVLVQALDDAGIHSRVWALTRGAVSVDENDPVTSPRQAALWGLGRVAALEYPDRWGGVVDLPPEPDDRTLRRLIGILGGPGDEDQVAIRASGVFGRRLLPAPSHDAAPTWQPAGTVLITGGTGALGAHLARWLAEHGAEHLLLLSRRGPQSPGAADLEAELTALGARVTIAACDTANRAELEAALAAIPEEFPLTGIVHAAGVLDDAVLNGLTPQRFGTVFRAKVSPAMLLDELTRDRDLSVFALFSSVAGAVGNPGQANYAAANTVLDALAQQRRAQGLPATSIAWGAWEGGGMAAGIEEVLHETGTTVLEPGLALGVLAELVAAPDPVTVVADLGQQDVLEALFSLRPSASLSALPAAREAQRSARDVRRESESAASDLRRQLYAAPESERTTQLLDLIRTHAAGVLGHAGPDAISVERVFQDHGFDSLTSMELRNQLARATGLALPASLLFDYPRPQALAEHLVAELMGHGTEGDEAALVVAPAGVTDGADDPIVIVGMACRFPGGVDSPDQLWDLVSSGRDAISDFPTDRGWDLQGEGGFLYDAADFDPEFFGISPREALGMDPQQRLLLETAWEAIERSGIDPVGLRGSRTGVFVGSNGVDYMHVIARAWDMEGRGVMLGPSVMSGRVSYAFGLEGPAVTVDTACSSSLVSLHMAAQALRGGECSLALAGGVTVMTTSASFAGFKHHGGLAPDGRCKAFGDSADGTGWSEGVGVLVVERLSDARRGGHPVLAVVRGSALNQDGASNGLTAPNGPSQQRVIRQALASAGLHPADVDAVEAHGTGTTLGDPIEAQALLATYGQDRTRPLLLGTVKSNIGHTQAAAGAAGLIKTVMAMRHGVLPRTLHVDEPSSHVDWSAGAVELLTENAAWPEAGRPRRAGVSSFGISGTNAHVILEQAPREPAEDAEPPTVTPGVVPWVVSAKSETALEAQVDRVRSLTAGTAERAPLDIGFSLATERSVFDHRAVLLASEDGVAEAARGVAGQGAPAVLFSGQGAQRLGMGRELYARFPVFAQALDAVLAEFDPALREVMWGEDAEALNRTGAAQPALFAVEVALFRLAESLGIAPKFVAGHSVGEIAAAHVAGVLSLADACALVSARARLMQALPGGGAMVAVEATEDEVRPLLSDRVSVAAVNGPSSVVLSGEESAVEEVVARFEDRRTSGLAVSHAFHSPLMDPMLDEFRAAIVGLTFHEPRIPVVSNLTGRLATAGELRSPDYWVRHVRETVRFADGVRTLADADVRTFLELGPDGVLSAMVQESAPEAAVAVAVLRADRPEETAAVTALARLHVRGVPVDWQAFFAGTGARRVDLPTYAFQRERFWPSGSTVPADLSGVGLAPTDHPLIGATVNVAGSDDIVLTGTLSQATHPWLTEPRSGGSAYFPGTGFLELAIRAGDQAGCDRVEQLTITTPLMLPAQGATQVQAQVGEPDERGHRDIRLYARPADAASGDWHLYATGVLTSDASRAPAAEFDATVWPPPESTPVDLDGLHERHARAGLEYGPAFRGLRAVWRRGEEAFAEVVLPDEARAADGFGMHPALLDAVLHAAVFAGEDKGECALPFSWNGAVLHATGASVLRARLVRTGPDTVTLAATDVEGTPVISVDSLTLRPPSAQPDTPAGRDPLDSLHRVEWVPAPTDPTPLAGARWAVIGDDQHDLGNAMALAGETITAYAETLADAIGEGGDNGPVPNGFVVPVAGGPGPEAVHEATHRALALMQEWLAEERFARSRLVFVTRGAMAADGEDVTDLAAAAVWGLVRSAQSENPGRFLLVDLDDAHISAGALSGLLAADEEQWLLRKRTARVARLTRVPAQPPSGRAWNPDGTVLITGGTGGLGGELARHLVAERGVRRLLLVGRRGAEAPDAAELRDELTAHGADVSVAACDVTDPAAIARLLADVPARHPLTAVVHTAGVLDDGVIASLTPERVDTVLRPKADAAWHLHEATRELDLAAFVLYSSVSGVMGSQAQASYAAGNAYLDALAAHRRGQGLPATSLAWGFWGRRTGMTGHLTETDIQRMSRSGTPPLTPELGLALFDAALTRDEAQLVPLLVDRSRALQQVHPLLRNLIPSSRATAAGTARPLATVRDRLRGLDPDEQEKLLVDLVVGTSAVLLGRRDADAIDPQGAFLTMGFDSLIALELRNQLGEALGMRVPTSVVFETRTPAGLAQWLRDRLAHQGGMSAAAEPGALTAVRENAQDSLVGMFFDTVNSGRQLEAMRLLMAVAATRPSCEVSAEVEELPQPVTLATGPGKPRLICISAPGANGGVHQYARIASRFRGDRHVSALPLLGFAEGEPLPATSETAARLIAESALLASDGEPFVLVGYSTGGTFAYRAAGVLEEVWGVRPEGVIMLDTLSLQYEAGEQVDWDVVQSNYLAGIDSPSVKLNSARLSAMAYWFIRMTTGGAERYTTSVPSLLIRCAESLPGVGHGDTVPAVPASTTRLIDADHLTLIADDSRETARLMDEWLTTLESGGGA</sequence>
<dbReference type="Gene3D" id="3.10.129.110">
    <property type="entry name" value="Polyketide synthase dehydratase"/>
    <property type="match status" value="1"/>
</dbReference>
<evidence type="ECO:0000256" key="9">
    <source>
        <dbReference type="PROSITE-ProRule" id="PRU01363"/>
    </source>
</evidence>
<dbReference type="PROSITE" id="PS00606">
    <property type="entry name" value="KS3_1"/>
    <property type="match status" value="2"/>
</dbReference>
<dbReference type="PANTHER" id="PTHR43775">
    <property type="entry name" value="FATTY ACID SYNTHASE"/>
    <property type="match status" value="1"/>
</dbReference>
<evidence type="ECO:0000256" key="5">
    <source>
        <dbReference type="ARBA" id="ARBA00022679"/>
    </source>
</evidence>
<dbReference type="InterPro" id="IPR001227">
    <property type="entry name" value="Ac_transferase_dom_sf"/>
</dbReference>
<dbReference type="Gene3D" id="3.40.50.1820">
    <property type="entry name" value="alpha/beta hydrolase"/>
    <property type="match status" value="1"/>
</dbReference>
<dbReference type="EMBL" id="RIBZ01000071">
    <property type="protein sequence ID" value="RNG34403.1"/>
    <property type="molecule type" value="Genomic_DNA"/>
</dbReference>
<evidence type="ECO:0000259" key="12">
    <source>
        <dbReference type="PROSITE" id="PS52019"/>
    </source>
</evidence>
<dbReference type="InterPro" id="IPR020806">
    <property type="entry name" value="PKS_PP-bd"/>
</dbReference>
<evidence type="ECO:0000256" key="1">
    <source>
        <dbReference type="ARBA" id="ARBA00001957"/>
    </source>
</evidence>
<dbReference type="InterPro" id="IPR015083">
    <property type="entry name" value="NorB/c/GfsB-D-like_docking"/>
</dbReference>
<feature type="domain" description="Carrier" evidence="10">
    <location>
        <begin position="1453"/>
        <end position="1531"/>
    </location>
</feature>
<dbReference type="Pfam" id="PF00698">
    <property type="entry name" value="Acyl_transf_1"/>
    <property type="match status" value="2"/>
</dbReference>
<evidence type="ECO:0000259" key="10">
    <source>
        <dbReference type="PROSITE" id="PS50075"/>
    </source>
</evidence>
<keyword evidence="8" id="KW-0012">Acyltransferase</keyword>
<accession>A0A3M8X1X9</accession>
<evidence type="ECO:0000313" key="13">
    <source>
        <dbReference type="EMBL" id="RNG34403.1"/>
    </source>
</evidence>
<dbReference type="GO" id="GO:0004312">
    <property type="term" value="F:fatty acid synthase activity"/>
    <property type="evidence" value="ECO:0007669"/>
    <property type="project" value="TreeGrafter"/>
</dbReference>
<dbReference type="SMART" id="SM00825">
    <property type="entry name" value="PKS_KS"/>
    <property type="match status" value="2"/>
</dbReference>
<dbReference type="InterPro" id="IPR032821">
    <property type="entry name" value="PKS_assoc"/>
</dbReference>
<dbReference type="PROSITE" id="PS50075">
    <property type="entry name" value="CARRIER"/>
    <property type="match status" value="2"/>
</dbReference>
<dbReference type="InterPro" id="IPR020807">
    <property type="entry name" value="PKS_DH"/>
</dbReference>
<proteinExistence type="predicted"/>
<dbReference type="Pfam" id="PF18369">
    <property type="entry name" value="PKS_DE"/>
    <property type="match status" value="1"/>
</dbReference>
<dbReference type="RefSeq" id="WP_123098861.1">
    <property type="nucleotide sequence ID" value="NZ_RIBZ01000071.1"/>
</dbReference>
<evidence type="ECO:0000256" key="6">
    <source>
        <dbReference type="ARBA" id="ARBA00023194"/>
    </source>
</evidence>
<dbReference type="Gene3D" id="3.40.47.10">
    <property type="match status" value="2"/>
</dbReference>
<dbReference type="SMART" id="SM00824">
    <property type="entry name" value="PKS_TE"/>
    <property type="match status" value="1"/>
</dbReference>
<evidence type="ECO:0000256" key="7">
    <source>
        <dbReference type="ARBA" id="ARBA00023268"/>
    </source>
</evidence>
<organism evidence="13 14">
    <name type="scientific">Streptomyces botrytidirepellens</name>
    <dbReference type="NCBI Taxonomy" id="2486417"/>
    <lineage>
        <taxon>Bacteria</taxon>
        <taxon>Bacillati</taxon>
        <taxon>Actinomycetota</taxon>
        <taxon>Actinomycetes</taxon>
        <taxon>Kitasatosporales</taxon>
        <taxon>Streptomycetaceae</taxon>
        <taxon>Streptomyces</taxon>
    </lineage>
</organism>
<gene>
    <name evidence="13" type="ORF">EEJ42_05450</name>
</gene>
<dbReference type="Pfam" id="PF21089">
    <property type="entry name" value="PKS_DH_N"/>
    <property type="match status" value="1"/>
</dbReference>
<dbReference type="SMART" id="SM00826">
    <property type="entry name" value="PKS_DH"/>
    <property type="match status" value="1"/>
</dbReference>
<dbReference type="FunFam" id="3.40.366.10:FF:000002">
    <property type="entry name" value="Probable polyketide synthase 2"/>
    <property type="match status" value="2"/>
</dbReference>
<dbReference type="InterPro" id="IPR049551">
    <property type="entry name" value="PKS_DH_C"/>
</dbReference>
<dbReference type="InterPro" id="IPR036736">
    <property type="entry name" value="ACP-like_sf"/>
</dbReference>
<dbReference type="CDD" id="cd08956">
    <property type="entry name" value="KR_3_FAS_SDR_x"/>
    <property type="match status" value="1"/>
</dbReference>
<evidence type="ECO:0000256" key="8">
    <source>
        <dbReference type="ARBA" id="ARBA00023315"/>
    </source>
</evidence>
<dbReference type="SMART" id="SM00827">
    <property type="entry name" value="PKS_AT"/>
    <property type="match status" value="2"/>
</dbReference>
<protein>
    <submittedName>
        <fullName evidence="13">SDR family NAD(P)-dependent oxidoreductase</fullName>
    </submittedName>
</protein>
<evidence type="ECO:0000256" key="4">
    <source>
        <dbReference type="ARBA" id="ARBA00022553"/>
    </source>
</evidence>
<dbReference type="Pfam" id="PF08990">
    <property type="entry name" value="Docking"/>
    <property type="match status" value="1"/>
</dbReference>
<dbReference type="InterPro" id="IPR013968">
    <property type="entry name" value="PKS_KR"/>
</dbReference>
<dbReference type="InterPro" id="IPR014030">
    <property type="entry name" value="Ketoacyl_synth_N"/>
</dbReference>
<keyword evidence="6" id="KW-0045">Antibiotic biosynthesis</keyword>
<dbReference type="InterPro" id="IPR057326">
    <property type="entry name" value="KR_dom"/>
</dbReference>
<dbReference type="InterPro" id="IPR049552">
    <property type="entry name" value="PKS_DH_N"/>
</dbReference>
<keyword evidence="14" id="KW-1185">Reference proteome</keyword>
<dbReference type="Pfam" id="PF16197">
    <property type="entry name" value="KAsynt_C_assoc"/>
    <property type="match status" value="2"/>
</dbReference>
<evidence type="ECO:0000313" key="14">
    <source>
        <dbReference type="Proteomes" id="UP000275401"/>
    </source>
</evidence>
<comment type="caution">
    <text evidence="13">The sequence shown here is derived from an EMBL/GenBank/DDBJ whole genome shotgun (WGS) entry which is preliminary data.</text>
</comment>
<comment type="caution">
    <text evidence="9">Lacks conserved residue(s) required for the propagation of feature annotation.</text>
</comment>
<evidence type="ECO:0000256" key="2">
    <source>
        <dbReference type="ARBA" id="ARBA00004792"/>
    </source>
</evidence>
<dbReference type="SMART" id="SM00822">
    <property type="entry name" value="PKS_KR"/>
    <property type="match status" value="2"/>
</dbReference>
<dbReference type="FunFam" id="1.10.1200.10:FF:000007">
    <property type="entry name" value="Probable polyketide synthase pks17"/>
    <property type="match status" value="1"/>
</dbReference>
<dbReference type="InterPro" id="IPR014043">
    <property type="entry name" value="Acyl_transferase_dom"/>
</dbReference>
<reference evidence="13 14" key="1">
    <citation type="submission" date="2018-11" db="EMBL/GenBank/DDBJ databases">
        <title>The Potential of Streptomyces as Biocontrol Agents against the Tomato grey mould, Botrytis cinerea (Gray mold) Frontiers in Microbiology.</title>
        <authorList>
            <person name="Li D."/>
        </authorList>
    </citation>
    <scope>NUCLEOTIDE SEQUENCE [LARGE SCALE GENOMIC DNA]</scope>
    <source>
        <strain evidence="13 14">NEAU-LD23</strain>
    </source>
</reference>
<dbReference type="SMART" id="SM01294">
    <property type="entry name" value="PKS_PP_betabranch"/>
    <property type="match status" value="1"/>
</dbReference>
<dbReference type="SUPFAM" id="SSF53474">
    <property type="entry name" value="alpha/beta-Hydrolases"/>
    <property type="match status" value="1"/>
</dbReference>
<dbReference type="NCBIfam" id="NF045894">
    <property type="entry name" value="PKS_plus_SDR"/>
    <property type="match status" value="1"/>
</dbReference>
<dbReference type="InterPro" id="IPR016036">
    <property type="entry name" value="Malonyl_transacylase_ACP-bd"/>
</dbReference>
<dbReference type="PROSITE" id="PS52004">
    <property type="entry name" value="KS3_2"/>
    <property type="match status" value="2"/>
</dbReference>
<comment type="cofactor">
    <cofactor evidence="1">
        <name>pantetheine 4'-phosphate</name>
        <dbReference type="ChEBI" id="CHEBI:47942"/>
    </cofactor>
</comment>
<dbReference type="InterPro" id="IPR016035">
    <property type="entry name" value="Acyl_Trfase/lysoPLipase"/>
</dbReference>
<dbReference type="Pfam" id="PF00109">
    <property type="entry name" value="ketoacyl-synt"/>
    <property type="match status" value="2"/>
</dbReference>
<dbReference type="InterPro" id="IPR041618">
    <property type="entry name" value="PKS_DE"/>
</dbReference>
<dbReference type="InterPro" id="IPR029058">
    <property type="entry name" value="AB_hydrolase_fold"/>
</dbReference>
<evidence type="ECO:0000259" key="11">
    <source>
        <dbReference type="PROSITE" id="PS52004"/>
    </source>
</evidence>
<feature type="domain" description="Carrier" evidence="10">
    <location>
        <begin position="3160"/>
        <end position="3239"/>
    </location>
</feature>
<dbReference type="SUPFAM" id="SSF55048">
    <property type="entry name" value="Probable ACP-binding domain of malonyl-CoA ACP transacylase"/>
    <property type="match status" value="2"/>
</dbReference>
<dbReference type="Gene3D" id="3.30.70.3290">
    <property type="match status" value="2"/>
</dbReference>
<dbReference type="GO" id="GO:0006633">
    <property type="term" value="P:fatty acid biosynthetic process"/>
    <property type="evidence" value="ECO:0007669"/>
    <property type="project" value="InterPro"/>
</dbReference>
<name>A0A3M8X1X9_9ACTN</name>
<dbReference type="FunFam" id="3.40.47.10:FF:000019">
    <property type="entry name" value="Polyketide synthase type I"/>
    <property type="match status" value="2"/>
</dbReference>
<dbReference type="InterPro" id="IPR014031">
    <property type="entry name" value="Ketoacyl_synth_C"/>
</dbReference>
<dbReference type="Pfam" id="PF08659">
    <property type="entry name" value="KR"/>
    <property type="match status" value="2"/>
</dbReference>
<comment type="pathway">
    <text evidence="2">Antibiotic biosynthesis.</text>
</comment>
<dbReference type="PANTHER" id="PTHR43775:SF51">
    <property type="entry name" value="INACTIVE PHENOLPHTHIOCEROL SYNTHESIS POLYKETIDE SYNTHASE TYPE I PKS1-RELATED"/>
    <property type="match status" value="1"/>
</dbReference>
<feature type="domain" description="PKS/mFAS DH" evidence="12">
    <location>
        <begin position="2407"/>
        <end position="2682"/>
    </location>
</feature>
<dbReference type="Pfam" id="PF00975">
    <property type="entry name" value="Thioesterase"/>
    <property type="match status" value="1"/>
</dbReference>
<dbReference type="SUPFAM" id="SSF51735">
    <property type="entry name" value="NAD(P)-binding Rossmann-fold domains"/>
    <property type="match status" value="4"/>
</dbReference>
<dbReference type="Gene3D" id="3.40.50.720">
    <property type="entry name" value="NAD(P)-binding Rossmann-like Domain"/>
    <property type="match status" value="2"/>
</dbReference>
<keyword evidence="5" id="KW-0808">Transferase</keyword>
<dbReference type="SUPFAM" id="SSF53901">
    <property type="entry name" value="Thiolase-like"/>
    <property type="match status" value="2"/>
</dbReference>
<dbReference type="GO" id="GO:0031177">
    <property type="term" value="F:phosphopantetheine binding"/>
    <property type="evidence" value="ECO:0007669"/>
    <property type="project" value="InterPro"/>
</dbReference>
<dbReference type="PROSITE" id="PS00012">
    <property type="entry name" value="PHOSPHOPANTETHEINE"/>
    <property type="match status" value="1"/>
</dbReference>
<evidence type="ECO:0000256" key="3">
    <source>
        <dbReference type="ARBA" id="ARBA00022450"/>
    </source>
</evidence>
<dbReference type="InterPro" id="IPR036291">
    <property type="entry name" value="NAD(P)-bd_dom_sf"/>
</dbReference>
<keyword evidence="7" id="KW-0511">Multifunctional enzyme</keyword>
<dbReference type="InterPro" id="IPR050091">
    <property type="entry name" value="PKS_NRPS_Biosynth_Enz"/>
</dbReference>
<dbReference type="InterPro" id="IPR018201">
    <property type="entry name" value="Ketoacyl_synth_AS"/>
</dbReference>
<dbReference type="SMART" id="SM00823">
    <property type="entry name" value="PKS_PP"/>
    <property type="match status" value="2"/>
</dbReference>
<dbReference type="CDD" id="cd08952">
    <property type="entry name" value="KR_1_SDR_x"/>
    <property type="match status" value="1"/>
</dbReference>
<dbReference type="Gene3D" id="1.10.1200.10">
    <property type="entry name" value="ACP-like"/>
    <property type="match status" value="2"/>
</dbReference>
<feature type="region of interest" description="N-terminal hotdog fold" evidence="9">
    <location>
        <begin position="2407"/>
        <end position="2531"/>
    </location>
</feature>
<dbReference type="InterPro" id="IPR020841">
    <property type="entry name" value="PKS_Beta-ketoAc_synthase_dom"/>
</dbReference>
<dbReference type="InterPro" id="IPR001031">
    <property type="entry name" value="Thioesterase"/>
</dbReference>
<dbReference type="SUPFAM" id="SSF52151">
    <property type="entry name" value="FabD/lysophospholipase-like"/>
    <property type="match status" value="2"/>
</dbReference>
<dbReference type="InterPro" id="IPR042104">
    <property type="entry name" value="PKS_dehydratase_sf"/>
</dbReference>
<dbReference type="Gene3D" id="3.40.366.10">
    <property type="entry name" value="Malonyl-Coenzyme A Acyl Carrier Protein, domain 2"/>
    <property type="match status" value="2"/>
</dbReference>
<dbReference type="Proteomes" id="UP000275401">
    <property type="component" value="Unassembled WGS sequence"/>
</dbReference>
<dbReference type="InterPro" id="IPR055123">
    <property type="entry name" value="SpnB-like_Rossmann"/>
</dbReference>
<dbReference type="GO" id="GO:0033068">
    <property type="term" value="P:macrolide biosynthetic process"/>
    <property type="evidence" value="ECO:0007669"/>
    <property type="project" value="UniProtKB-ARBA"/>
</dbReference>